<keyword evidence="2" id="KW-0812">Transmembrane</keyword>
<dbReference type="Pfam" id="PF13639">
    <property type="entry name" value="zf-RING_2"/>
    <property type="match status" value="1"/>
</dbReference>
<keyword evidence="1" id="KW-0479">Metal-binding</keyword>
<name>A0ABD3TGH8_9LAMI</name>
<dbReference type="SMART" id="SM00184">
    <property type="entry name" value="RING"/>
    <property type="match status" value="1"/>
</dbReference>
<dbReference type="PROSITE" id="PS50089">
    <property type="entry name" value="ZF_RING_2"/>
    <property type="match status" value="1"/>
</dbReference>
<keyword evidence="5" id="KW-1185">Reference proteome</keyword>
<dbReference type="Gene3D" id="3.30.40.10">
    <property type="entry name" value="Zinc/RING finger domain, C3HC4 (zinc finger)"/>
    <property type="match status" value="1"/>
</dbReference>
<feature type="domain" description="RING-type" evidence="3">
    <location>
        <begin position="80"/>
        <end position="122"/>
    </location>
</feature>
<accession>A0ABD3TGH8</accession>
<organism evidence="4 5">
    <name type="scientific">Penstemon smallii</name>
    <dbReference type="NCBI Taxonomy" id="265156"/>
    <lineage>
        <taxon>Eukaryota</taxon>
        <taxon>Viridiplantae</taxon>
        <taxon>Streptophyta</taxon>
        <taxon>Embryophyta</taxon>
        <taxon>Tracheophyta</taxon>
        <taxon>Spermatophyta</taxon>
        <taxon>Magnoliopsida</taxon>
        <taxon>eudicotyledons</taxon>
        <taxon>Gunneridae</taxon>
        <taxon>Pentapetalae</taxon>
        <taxon>asterids</taxon>
        <taxon>lamiids</taxon>
        <taxon>Lamiales</taxon>
        <taxon>Plantaginaceae</taxon>
        <taxon>Cheloneae</taxon>
        <taxon>Penstemon</taxon>
    </lineage>
</organism>
<comment type="caution">
    <text evidence="4">The sequence shown here is derived from an EMBL/GenBank/DDBJ whole genome shotgun (WGS) entry which is preliminary data.</text>
</comment>
<dbReference type="Proteomes" id="UP001634393">
    <property type="component" value="Unassembled WGS sequence"/>
</dbReference>
<dbReference type="SUPFAM" id="SSF57850">
    <property type="entry name" value="RING/U-box"/>
    <property type="match status" value="1"/>
</dbReference>
<sequence>MGLSNYPTPSDGMLLLVIMNTIVSVTLINKILKSMLRVIGVGGATADEEVEYSGDGLGCSRAIRRGVSVRRYGGALNMECCVCLSGFRSGEEVSELSCKHFFHKCCLDKWFDNHHITCPLCRCSI</sequence>
<evidence type="ECO:0000313" key="4">
    <source>
        <dbReference type="EMBL" id="KAL3835613.1"/>
    </source>
</evidence>
<feature type="transmembrane region" description="Helical" evidence="2">
    <location>
        <begin position="12"/>
        <end position="32"/>
    </location>
</feature>
<evidence type="ECO:0000256" key="1">
    <source>
        <dbReference type="PROSITE-ProRule" id="PRU00175"/>
    </source>
</evidence>
<dbReference type="GO" id="GO:0008270">
    <property type="term" value="F:zinc ion binding"/>
    <property type="evidence" value="ECO:0007669"/>
    <property type="project" value="UniProtKB-KW"/>
</dbReference>
<evidence type="ECO:0000256" key="2">
    <source>
        <dbReference type="SAM" id="Phobius"/>
    </source>
</evidence>
<dbReference type="InterPro" id="IPR001841">
    <property type="entry name" value="Znf_RING"/>
</dbReference>
<dbReference type="AlphaFoldDB" id="A0ABD3TGH8"/>
<evidence type="ECO:0000313" key="5">
    <source>
        <dbReference type="Proteomes" id="UP001634393"/>
    </source>
</evidence>
<keyword evidence="2" id="KW-1133">Transmembrane helix</keyword>
<dbReference type="PANTHER" id="PTHR47258:SF3">
    <property type="entry name" value="F21J9.24-RELATED"/>
    <property type="match status" value="1"/>
</dbReference>
<keyword evidence="2" id="KW-0472">Membrane</keyword>
<keyword evidence="1" id="KW-0862">Zinc</keyword>
<protein>
    <recommendedName>
        <fullName evidence="3">RING-type domain-containing protein</fullName>
    </recommendedName>
</protein>
<gene>
    <name evidence="4" type="ORF">ACJIZ3_010349</name>
</gene>
<keyword evidence="1" id="KW-0863">Zinc-finger</keyword>
<dbReference type="InterPro" id="IPR013083">
    <property type="entry name" value="Znf_RING/FYVE/PHD"/>
</dbReference>
<reference evidence="4 5" key="1">
    <citation type="submission" date="2024-12" db="EMBL/GenBank/DDBJ databases">
        <title>The unique morphological basis and parallel evolutionary history of personate flowers in Penstemon.</title>
        <authorList>
            <person name="Depatie T.H."/>
            <person name="Wessinger C.A."/>
        </authorList>
    </citation>
    <scope>NUCLEOTIDE SEQUENCE [LARGE SCALE GENOMIC DNA]</scope>
    <source>
        <strain evidence="4">WTNN_2</strain>
        <tissue evidence="4">Leaf</tissue>
    </source>
</reference>
<dbReference type="EMBL" id="JBJXBP010000004">
    <property type="protein sequence ID" value="KAL3835613.1"/>
    <property type="molecule type" value="Genomic_DNA"/>
</dbReference>
<evidence type="ECO:0000259" key="3">
    <source>
        <dbReference type="PROSITE" id="PS50089"/>
    </source>
</evidence>
<dbReference type="InterPro" id="IPR044249">
    <property type="entry name" value="XERICO-like"/>
</dbReference>
<proteinExistence type="predicted"/>
<dbReference type="PANTHER" id="PTHR47258">
    <property type="match status" value="1"/>
</dbReference>